<sequence length="303" mass="35706">MIVHNAIGLQSDILSLLEKSILHMDKNQIRAWMKYEFDPSSMFCMIIDNKVVSCLQTKRRTFYNGESKCMATVFTMAATLPDYRQRRYFSALLEAALSRSNANDLVSVVYTTFPKLFETRSFLPVSKTLKYSISSYRCDKGNEKNVSFYNETMDLYPIYKQFMSCFDGSIQYTKQEFENQLAYQLNSQKKILVMKKDNDIDGFLVYKDLKTHIKVDYMVYLNSSSIYDAFRYLSLRTTSITFIVSEYERMEKLFLLDYPRLEGELLVRLNHARLFSQWSGKEIKNASQYYQSLENPVWMHVIE</sequence>
<dbReference type="EMBL" id="VUMM01000011">
    <property type="protein sequence ID" value="MSS01698.1"/>
    <property type="molecule type" value="Genomic_DNA"/>
</dbReference>
<dbReference type="Pfam" id="PF13527">
    <property type="entry name" value="Acetyltransf_9"/>
    <property type="match status" value="1"/>
</dbReference>
<dbReference type="Proteomes" id="UP000470082">
    <property type="component" value="Unassembled WGS sequence"/>
</dbReference>
<proteinExistence type="predicted"/>
<dbReference type="GO" id="GO:0016740">
    <property type="term" value="F:transferase activity"/>
    <property type="evidence" value="ECO:0007669"/>
    <property type="project" value="UniProtKB-KW"/>
</dbReference>
<gene>
    <name evidence="1" type="ORF">FYJ50_06255</name>
</gene>
<dbReference type="AlphaFoldDB" id="A0A7X2T449"/>
<keyword evidence="1" id="KW-0808">Transferase</keyword>
<dbReference type="RefSeq" id="WP_154460236.1">
    <property type="nucleotide sequence ID" value="NZ_JAXEST010000007.1"/>
</dbReference>
<evidence type="ECO:0000313" key="2">
    <source>
        <dbReference type="Proteomes" id="UP000470082"/>
    </source>
</evidence>
<evidence type="ECO:0000313" key="1">
    <source>
        <dbReference type="EMBL" id="MSS01698.1"/>
    </source>
</evidence>
<protein>
    <submittedName>
        <fullName evidence="1">GNAT family N-acetyltransferase</fullName>
    </submittedName>
</protein>
<dbReference type="SUPFAM" id="SSF55729">
    <property type="entry name" value="Acyl-CoA N-acyltransferases (Nat)"/>
    <property type="match status" value="1"/>
</dbReference>
<accession>A0A7X2T449</accession>
<reference evidence="1 2" key="1">
    <citation type="submission" date="2019-08" db="EMBL/GenBank/DDBJ databases">
        <title>In-depth cultivation of the pig gut microbiome towards novel bacterial diversity and tailored functional studies.</title>
        <authorList>
            <person name="Wylensek D."/>
            <person name="Hitch T.C.A."/>
            <person name="Clavel T."/>
        </authorList>
    </citation>
    <scope>NUCLEOTIDE SEQUENCE [LARGE SCALE GENOMIC DNA]</scope>
    <source>
        <strain evidence="1 2">LKV-178-WT-2G</strain>
    </source>
</reference>
<keyword evidence="2" id="KW-1185">Reference proteome</keyword>
<dbReference type="Gene3D" id="3.40.630.30">
    <property type="match status" value="2"/>
</dbReference>
<name>A0A7X2T449_9FIRM</name>
<dbReference type="InterPro" id="IPR016181">
    <property type="entry name" value="Acyl_CoA_acyltransferase"/>
</dbReference>
<comment type="caution">
    <text evidence="1">The sequence shown here is derived from an EMBL/GenBank/DDBJ whole genome shotgun (WGS) entry which is preliminary data.</text>
</comment>
<organism evidence="1 2">
    <name type="scientific">Floccifex porci</name>
    <dbReference type="NCBI Taxonomy" id="2606629"/>
    <lineage>
        <taxon>Bacteria</taxon>
        <taxon>Bacillati</taxon>
        <taxon>Bacillota</taxon>
        <taxon>Erysipelotrichia</taxon>
        <taxon>Erysipelotrichales</taxon>
        <taxon>Erysipelotrichaceae</taxon>
        <taxon>Floccifex</taxon>
    </lineage>
</organism>